<proteinExistence type="inferred from homology"/>
<feature type="transmembrane region" description="Helical" evidence="7">
    <location>
        <begin position="111"/>
        <end position="129"/>
    </location>
</feature>
<gene>
    <name evidence="8" type="ORF">QE405_001797</name>
</gene>
<evidence type="ECO:0000256" key="6">
    <source>
        <dbReference type="ARBA" id="ARBA00023136"/>
    </source>
</evidence>
<evidence type="ECO:0000256" key="3">
    <source>
        <dbReference type="ARBA" id="ARBA00022475"/>
    </source>
</evidence>
<protein>
    <submittedName>
        <fullName evidence="8">Oxidoreductase</fullName>
    </submittedName>
</protein>
<dbReference type="GO" id="GO:0005886">
    <property type="term" value="C:plasma membrane"/>
    <property type="evidence" value="ECO:0007669"/>
    <property type="project" value="UniProtKB-SubCell"/>
</dbReference>
<name>A0AAJ1X0F3_9ACTN</name>
<keyword evidence="3" id="KW-1003">Cell membrane</keyword>
<comment type="similarity">
    <text evidence="2">Belongs to the DoxX family.</text>
</comment>
<dbReference type="InterPro" id="IPR051907">
    <property type="entry name" value="DoxX-like_oxidoreductase"/>
</dbReference>
<evidence type="ECO:0000256" key="2">
    <source>
        <dbReference type="ARBA" id="ARBA00006679"/>
    </source>
</evidence>
<comment type="subcellular location">
    <subcellularLocation>
        <location evidence="1">Cell membrane</location>
        <topology evidence="1">Multi-pass membrane protein</topology>
    </subcellularLocation>
</comment>
<dbReference type="InterPro" id="IPR032808">
    <property type="entry name" value="DoxX"/>
</dbReference>
<evidence type="ECO:0000313" key="9">
    <source>
        <dbReference type="Proteomes" id="UP001239215"/>
    </source>
</evidence>
<sequence>MFRSLVTPAPAVVQDAVLLLVRLVTGVVLIAHGWQKVSTNGLDATGQGFDALGVPVPDAAATFTAGVELVGGALLLLGLLTPVAGVLVALVLAGAFWFAHRGTTVFVGEGGWELVAALGALGLVLAAVGPGRLSVDAALAGARRGARAETAVREDAGVR</sequence>
<dbReference type="Pfam" id="PF07681">
    <property type="entry name" value="DoxX"/>
    <property type="match status" value="1"/>
</dbReference>
<feature type="transmembrane region" description="Helical" evidence="7">
    <location>
        <begin position="73"/>
        <end position="99"/>
    </location>
</feature>
<dbReference type="RefSeq" id="WP_307199923.1">
    <property type="nucleotide sequence ID" value="NZ_JAUTAN010000001.1"/>
</dbReference>
<organism evidence="8 9">
    <name type="scientific">Nocardioides zeae</name>
    <dbReference type="NCBI Taxonomy" id="1457234"/>
    <lineage>
        <taxon>Bacteria</taxon>
        <taxon>Bacillati</taxon>
        <taxon>Actinomycetota</taxon>
        <taxon>Actinomycetes</taxon>
        <taxon>Propionibacteriales</taxon>
        <taxon>Nocardioidaceae</taxon>
        <taxon>Nocardioides</taxon>
    </lineage>
</organism>
<comment type="caution">
    <text evidence="8">The sequence shown here is derived from an EMBL/GenBank/DDBJ whole genome shotgun (WGS) entry which is preliminary data.</text>
</comment>
<dbReference type="EMBL" id="JAUTAN010000001">
    <property type="protein sequence ID" value="MDQ1104513.1"/>
    <property type="molecule type" value="Genomic_DNA"/>
</dbReference>
<evidence type="ECO:0000256" key="5">
    <source>
        <dbReference type="ARBA" id="ARBA00022989"/>
    </source>
</evidence>
<dbReference type="PANTHER" id="PTHR33452:SF1">
    <property type="entry name" value="INNER MEMBRANE PROTEIN YPHA-RELATED"/>
    <property type="match status" value="1"/>
</dbReference>
<feature type="transmembrane region" description="Helical" evidence="7">
    <location>
        <begin position="12"/>
        <end position="34"/>
    </location>
</feature>
<evidence type="ECO:0000313" key="8">
    <source>
        <dbReference type="EMBL" id="MDQ1104513.1"/>
    </source>
</evidence>
<keyword evidence="4 7" id="KW-0812">Transmembrane</keyword>
<evidence type="ECO:0000256" key="1">
    <source>
        <dbReference type="ARBA" id="ARBA00004651"/>
    </source>
</evidence>
<evidence type="ECO:0000256" key="7">
    <source>
        <dbReference type="SAM" id="Phobius"/>
    </source>
</evidence>
<reference evidence="8" key="1">
    <citation type="submission" date="2023-07" db="EMBL/GenBank/DDBJ databases">
        <title>Functional and genomic diversity of the sorghum phyllosphere microbiome.</title>
        <authorList>
            <person name="Shade A."/>
        </authorList>
    </citation>
    <scope>NUCLEOTIDE SEQUENCE</scope>
    <source>
        <strain evidence="8">SORGH_AS_1067</strain>
    </source>
</reference>
<keyword evidence="5 7" id="KW-1133">Transmembrane helix</keyword>
<keyword evidence="6 7" id="KW-0472">Membrane</keyword>
<dbReference type="PANTHER" id="PTHR33452">
    <property type="entry name" value="OXIDOREDUCTASE CATD-RELATED"/>
    <property type="match status" value="1"/>
</dbReference>
<dbReference type="Proteomes" id="UP001239215">
    <property type="component" value="Unassembled WGS sequence"/>
</dbReference>
<dbReference type="AlphaFoldDB" id="A0AAJ1X0F3"/>
<evidence type="ECO:0000256" key="4">
    <source>
        <dbReference type="ARBA" id="ARBA00022692"/>
    </source>
</evidence>
<accession>A0AAJ1X0F3</accession>